<keyword evidence="2" id="KW-1185">Reference proteome</keyword>
<dbReference type="Proteomes" id="UP000252585">
    <property type="component" value="Unassembled WGS sequence"/>
</dbReference>
<evidence type="ECO:0000313" key="1">
    <source>
        <dbReference type="EMBL" id="RCW73112.1"/>
    </source>
</evidence>
<dbReference type="OrthoDB" id="2691582at2"/>
<evidence type="ECO:0000313" key="2">
    <source>
        <dbReference type="Proteomes" id="UP000252585"/>
    </source>
</evidence>
<dbReference type="RefSeq" id="WP_114352217.1">
    <property type="nucleotide sequence ID" value="NZ_QPJJ01000004.1"/>
</dbReference>
<organism evidence="1 2">
    <name type="scientific">Saliterribacillus persicus</name>
    <dbReference type="NCBI Taxonomy" id="930114"/>
    <lineage>
        <taxon>Bacteria</taxon>
        <taxon>Bacillati</taxon>
        <taxon>Bacillota</taxon>
        <taxon>Bacilli</taxon>
        <taxon>Bacillales</taxon>
        <taxon>Bacillaceae</taxon>
        <taxon>Saliterribacillus</taxon>
    </lineage>
</organism>
<protein>
    <submittedName>
        <fullName evidence="1">Uncharacterized protein</fullName>
    </submittedName>
</protein>
<accession>A0A368XYQ6</accession>
<sequence>MIFYQWKNFQSDTDVYTQAIFEKEVGDEFEAMMYEANSTIPKWIWTKHFVIQLKSNARMYQDISFVKIPRNPQDIVLKV</sequence>
<dbReference type="AlphaFoldDB" id="A0A368XYQ6"/>
<comment type="caution">
    <text evidence="1">The sequence shown here is derived from an EMBL/GenBank/DDBJ whole genome shotgun (WGS) entry which is preliminary data.</text>
</comment>
<reference evidence="1 2" key="1">
    <citation type="submission" date="2018-07" db="EMBL/GenBank/DDBJ databases">
        <title>Genomic Encyclopedia of Type Strains, Phase IV (KMG-IV): sequencing the most valuable type-strain genomes for metagenomic binning, comparative biology and taxonomic classification.</title>
        <authorList>
            <person name="Goeker M."/>
        </authorList>
    </citation>
    <scope>NUCLEOTIDE SEQUENCE [LARGE SCALE GENOMIC DNA]</scope>
    <source>
        <strain evidence="1 2">DSM 27696</strain>
    </source>
</reference>
<name>A0A368XYQ6_9BACI</name>
<dbReference type="EMBL" id="QPJJ01000004">
    <property type="protein sequence ID" value="RCW73112.1"/>
    <property type="molecule type" value="Genomic_DNA"/>
</dbReference>
<proteinExistence type="predicted"/>
<gene>
    <name evidence="1" type="ORF">DFR57_104110</name>
</gene>